<name>A0A917LTZ7_9BACL</name>
<dbReference type="SMART" id="SM00530">
    <property type="entry name" value="HTH_XRE"/>
    <property type="match status" value="1"/>
</dbReference>
<accession>A0A917LTZ7</accession>
<dbReference type="RefSeq" id="WP_188887514.1">
    <property type="nucleotide sequence ID" value="NZ_BMHY01000001.1"/>
</dbReference>
<dbReference type="Gene3D" id="1.10.260.40">
    <property type="entry name" value="lambda repressor-like DNA-binding domains"/>
    <property type="match status" value="1"/>
</dbReference>
<evidence type="ECO:0000313" key="2">
    <source>
        <dbReference type="EMBL" id="GGG56504.1"/>
    </source>
</evidence>
<dbReference type="InterPro" id="IPR010982">
    <property type="entry name" value="Lambda_DNA-bd_dom_sf"/>
</dbReference>
<organism evidence="2 3">
    <name type="scientific">Paenibacillus radicis</name>
    <name type="common">ex Gao et al. 2016</name>
    <dbReference type="NCBI Taxonomy" id="1737354"/>
    <lineage>
        <taxon>Bacteria</taxon>
        <taxon>Bacillati</taxon>
        <taxon>Bacillota</taxon>
        <taxon>Bacilli</taxon>
        <taxon>Bacillales</taxon>
        <taxon>Paenibacillaceae</taxon>
        <taxon>Paenibacillus</taxon>
    </lineage>
</organism>
<dbReference type="SUPFAM" id="SSF55785">
    <property type="entry name" value="PYP-like sensor domain (PAS domain)"/>
    <property type="match status" value="1"/>
</dbReference>
<protein>
    <recommendedName>
        <fullName evidence="1">HTH cro/C1-type domain-containing protein</fullName>
    </recommendedName>
</protein>
<dbReference type="InterPro" id="IPR035965">
    <property type="entry name" value="PAS-like_dom_sf"/>
</dbReference>
<proteinExistence type="predicted"/>
<dbReference type="GO" id="GO:0003677">
    <property type="term" value="F:DNA binding"/>
    <property type="evidence" value="ECO:0007669"/>
    <property type="project" value="InterPro"/>
</dbReference>
<gene>
    <name evidence="2" type="ORF">GCM10010918_06840</name>
</gene>
<reference evidence="2 3" key="1">
    <citation type="journal article" date="2014" name="Int. J. Syst. Evol. Microbiol.">
        <title>Complete genome sequence of Corynebacterium casei LMG S-19264T (=DSM 44701T), isolated from a smear-ripened cheese.</title>
        <authorList>
            <consortium name="US DOE Joint Genome Institute (JGI-PGF)"/>
            <person name="Walter F."/>
            <person name="Albersmeier A."/>
            <person name="Kalinowski J."/>
            <person name="Ruckert C."/>
        </authorList>
    </citation>
    <scope>NUCLEOTIDE SEQUENCE [LARGE SCALE GENOMIC DNA]</scope>
    <source>
        <strain evidence="2 3">CGMCC 1.15286</strain>
    </source>
</reference>
<keyword evidence="3" id="KW-1185">Reference proteome</keyword>
<dbReference type="SUPFAM" id="SSF47413">
    <property type="entry name" value="lambda repressor-like DNA-binding domains"/>
    <property type="match status" value="1"/>
</dbReference>
<dbReference type="InterPro" id="IPR001387">
    <property type="entry name" value="Cro/C1-type_HTH"/>
</dbReference>
<evidence type="ECO:0000313" key="3">
    <source>
        <dbReference type="Proteomes" id="UP000600247"/>
    </source>
</evidence>
<dbReference type="EMBL" id="BMHY01000001">
    <property type="protein sequence ID" value="GGG56504.1"/>
    <property type="molecule type" value="Genomic_DNA"/>
</dbReference>
<comment type="caution">
    <text evidence="2">The sequence shown here is derived from an EMBL/GenBank/DDBJ whole genome shotgun (WGS) entry which is preliminary data.</text>
</comment>
<dbReference type="Pfam" id="PF13443">
    <property type="entry name" value="HTH_26"/>
    <property type="match status" value="1"/>
</dbReference>
<dbReference type="PROSITE" id="PS50943">
    <property type="entry name" value="HTH_CROC1"/>
    <property type="match status" value="1"/>
</dbReference>
<dbReference type="AlphaFoldDB" id="A0A917LTZ7"/>
<dbReference type="Proteomes" id="UP000600247">
    <property type="component" value="Unassembled WGS sequence"/>
</dbReference>
<feature type="domain" description="HTH cro/C1-type" evidence="1">
    <location>
        <begin position="235"/>
        <end position="290"/>
    </location>
</feature>
<evidence type="ECO:0000259" key="1">
    <source>
        <dbReference type="PROSITE" id="PS50943"/>
    </source>
</evidence>
<sequence length="298" mass="33919">MDLYHHIFLILDRPMAIIRNLQDNASLVDANDAFSKLMGCSIEELSGRSASSVVEHYSAKAAARSYQRETFLCTDSRRMPIRVDHTPLPYISGETGALSLLLIEDLSAQRWIEEQFEHYKVLISGIVDSTNHIRILRDFYAPLLLKPEQSLEDETYLQFISEQEFERIQEALDSAGKLKKVNDIKVRTSKLGGVELELSITFTPIYDGFGSVREYAFVIWDLKPVSEGVDSSMRLKIWMAKRDMSAIQLSAATHISLQTISKLRNGKIEKPQRLTAELIASELKVDVSEIWPEVRRGR</sequence>
<dbReference type="CDD" id="cd00093">
    <property type="entry name" value="HTH_XRE"/>
    <property type="match status" value="1"/>
</dbReference>